<accession>A0A6J6GDK7</accession>
<dbReference type="AlphaFoldDB" id="A0A6J6GDK7"/>
<dbReference type="EMBL" id="CAEZTS010000284">
    <property type="protein sequence ID" value="CAB4599247.1"/>
    <property type="molecule type" value="Genomic_DNA"/>
</dbReference>
<organism evidence="3">
    <name type="scientific">freshwater metagenome</name>
    <dbReference type="NCBI Taxonomy" id="449393"/>
    <lineage>
        <taxon>unclassified sequences</taxon>
        <taxon>metagenomes</taxon>
        <taxon>ecological metagenomes</taxon>
    </lineage>
</organism>
<keyword evidence="2" id="KW-1133">Transmembrane helix</keyword>
<keyword evidence="2" id="KW-0472">Membrane</keyword>
<feature type="transmembrane region" description="Helical" evidence="2">
    <location>
        <begin position="68"/>
        <end position="86"/>
    </location>
</feature>
<evidence type="ECO:0000256" key="2">
    <source>
        <dbReference type="SAM" id="Phobius"/>
    </source>
</evidence>
<evidence type="ECO:0000256" key="1">
    <source>
        <dbReference type="SAM" id="MobiDB-lite"/>
    </source>
</evidence>
<proteinExistence type="predicted"/>
<gene>
    <name evidence="3" type="ORF">UFOPK1722_02099</name>
</gene>
<dbReference type="InterPro" id="IPR032820">
    <property type="entry name" value="ATPase_put"/>
</dbReference>
<keyword evidence="2" id="KW-0812">Transmembrane</keyword>
<dbReference type="Pfam" id="PF09527">
    <property type="entry name" value="ATPase_gene1"/>
    <property type="match status" value="1"/>
</dbReference>
<feature type="region of interest" description="Disordered" evidence="1">
    <location>
        <begin position="101"/>
        <end position="129"/>
    </location>
</feature>
<name>A0A6J6GDK7_9ZZZZ</name>
<sequence length="129" mass="13881">MTDTSAAAPKTRRTTAFAQRMTNVLVRPNSSASVDQGLGQGMEMAITVAVFLGLGWLLDLAFGTQPAFMIGLVVFSVVGQSVKMWFAYDARMKTLEAERRQAAVAHQRTAPEFSPESSPESSSNPGPDQ</sequence>
<protein>
    <submittedName>
        <fullName evidence="3">Unannotated protein</fullName>
    </submittedName>
</protein>
<reference evidence="3" key="1">
    <citation type="submission" date="2020-05" db="EMBL/GenBank/DDBJ databases">
        <authorList>
            <person name="Chiriac C."/>
            <person name="Salcher M."/>
            <person name="Ghai R."/>
            <person name="Kavagutti S V."/>
        </authorList>
    </citation>
    <scope>NUCLEOTIDE SEQUENCE</scope>
</reference>
<feature type="compositionally biased region" description="Low complexity" evidence="1">
    <location>
        <begin position="111"/>
        <end position="123"/>
    </location>
</feature>
<evidence type="ECO:0000313" key="3">
    <source>
        <dbReference type="EMBL" id="CAB4599247.1"/>
    </source>
</evidence>